<comment type="caution">
    <text evidence="10">The sequence shown here is derived from an EMBL/GenBank/DDBJ whole genome shotgun (WGS) entry which is preliminary data.</text>
</comment>
<dbReference type="Proteomes" id="UP000029391">
    <property type="component" value="Unassembled WGS sequence"/>
</dbReference>
<dbReference type="PANTHER" id="PTHR30489:SF0">
    <property type="entry name" value="LIPOPROTEIN-RELEASING SYSTEM TRANSMEMBRANE PROTEIN LOLE"/>
    <property type="match status" value="1"/>
</dbReference>
<dbReference type="Pfam" id="PF12704">
    <property type="entry name" value="MacB_PCD"/>
    <property type="match status" value="1"/>
</dbReference>
<evidence type="ECO:0000259" key="8">
    <source>
        <dbReference type="Pfam" id="PF02687"/>
    </source>
</evidence>
<evidence type="ECO:0000313" key="11">
    <source>
        <dbReference type="Proteomes" id="UP000029391"/>
    </source>
</evidence>
<evidence type="ECO:0000256" key="5">
    <source>
        <dbReference type="ARBA" id="ARBA00022989"/>
    </source>
</evidence>
<keyword evidence="4 7" id="KW-0812">Transmembrane</keyword>
<gene>
    <name evidence="10" type="ORF">P873_08450</name>
</gene>
<dbReference type="InterPro" id="IPR051447">
    <property type="entry name" value="Lipoprotein-release_system"/>
</dbReference>
<dbReference type="InterPro" id="IPR003838">
    <property type="entry name" value="ABC3_permease_C"/>
</dbReference>
<dbReference type="GO" id="GO:0098797">
    <property type="term" value="C:plasma membrane protein complex"/>
    <property type="evidence" value="ECO:0007669"/>
    <property type="project" value="TreeGrafter"/>
</dbReference>
<dbReference type="GO" id="GO:0044874">
    <property type="term" value="P:lipoprotein localization to outer membrane"/>
    <property type="evidence" value="ECO:0007669"/>
    <property type="project" value="TreeGrafter"/>
</dbReference>
<dbReference type="InterPro" id="IPR025857">
    <property type="entry name" value="MacB_PCD"/>
</dbReference>
<feature type="domain" description="ABC3 transporter permease C-terminal" evidence="8">
    <location>
        <begin position="278"/>
        <end position="393"/>
    </location>
</feature>
<feature type="domain" description="MacB-like periplasmic core" evidence="9">
    <location>
        <begin position="19"/>
        <end position="247"/>
    </location>
</feature>
<feature type="transmembrane region" description="Helical" evidence="7">
    <location>
        <begin position="320"/>
        <end position="345"/>
    </location>
</feature>
<evidence type="ECO:0000256" key="7">
    <source>
        <dbReference type="SAM" id="Phobius"/>
    </source>
</evidence>
<evidence type="ECO:0000256" key="1">
    <source>
        <dbReference type="ARBA" id="ARBA00004651"/>
    </source>
</evidence>
<dbReference type="RefSeq" id="WP_026817228.1">
    <property type="nucleotide sequence ID" value="NZ_AUFF01000007.1"/>
</dbReference>
<feature type="transmembrane region" description="Helical" evidence="7">
    <location>
        <begin position="278"/>
        <end position="300"/>
    </location>
</feature>
<keyword evidence="6 7" id="KW-0472">Membrane</keyword>
<comment type="subcellular location">
    <subcellularLocation>
        <location evidence="1">Cell membrane</location>
        <topology evidence="1">Multi-pass membrane protein</topology>
    </subcellularLocation>
</comment>
<reference evidence="10 11" key="1">
    <citation type="submission" date="2013-09" db="EMBL/GenBank/DDBJ databases">
        <title>Genome sequencing of Arenimonas composti.</title>
        <authorList>
            <person name="Chen F."/>
            <person name="Wang G."/>
        </authorList>
    </citation>
    <scope>NUCLEOTIDE SEQUENCE [LARGE SCALE GENOMIC DNA]</scope>
    <source>
        <strain evidence="10 11">TR7-09</strain>
    </source>
</reference>
<proteinExistence type="inferred from homology"/>
<dbReference type="OrthoDB" id="9770036at2"/>
<keyword evidence="5 7" id="KW-1133">Transmembrane helix</keyword>
<evidence type="ECO:0000256" key="2">
    <source>
        <dbReference type="ARBA" id="ARBA00005236"/>
    </source>
</evidence>
<name>A0A091BGZ6_9GAMM</name>
<evidence type="ECO:0000256" key="6">
    <source>
        <dbReference type="ARBA" id="ARBA00023136"/>
    </source>
</evidence>
<evidence type="ECO:0000256" key="4">
    <source>
        <dbReference type="ARBA" id="ARBA00022692"/>
    </source>
</evidence>
<dbReference type="AlphaFoldDB" id="A0A091BGZ6"/>
<keyword evidence="3" id="KW-1003">Cell membrane</keyword>
<accession>A0A091BGZ6</accession>
<evidence type="ECO:0000259" key="9">
    <source>
        <dbReference type="Pfam" id="PF12704"/>
    </source>
</evidence>
<dbReference type="STRING" id="1121013.GCA_000426365_02257"/>
<feature type="transmembrane region" description="Helical" evidence="7">
    <location>
        <begin position="365"/>
        <end position="383"/>
    </location>
</feature>
<evidence type="ECO:0000313" key="10">
    <source>
        <dbReference type="EMBL" id="KFN50059.1"/>
    </source>
</evidence>
<sequence>MWIETTLALRFLRQGKAQTTLILVGIAVGVAVIVFVTALISGLQANIIARTLGTQAHVRVEAPRELNRIAPAPDGVRRLVLEDPRAQALRPIDDWPQVLAVLDALPGVTAASPVVSGPAFGRRGEAVQSVALIGMEPARYLRVIPLDQNMLEGRLSVGSGDAVIGRQLAEDLGLRVGGKLRLDAGDGREAIVNVAGIFAFGVRELDARYVYVDLKQAQSLLGLPGGVTLIDVTVAELFAADRVAARIGGLTGLRAESWMETNAQLMNAIRSQSLSTRMISAFVALSVALGIASVLAVSVVQRTREIGILRAMGTRRRQMLSVFLVQGAVLGLIGSALGAFGGWLLVAAFNTFGPKLFFIPMPPSLVPAAMALATVAGVVAAAVPASRASRLDPVEAIRHA</sequence>
<comment type="similarity">
    <text evidence="2">Belongs to the ABC-4 integral membrane protein family. LolC/E subfamily.</text>
</comment>
<keyword evidence="11" id="KW-1185">Reference proteome</keyword>
<feature type="transmembrane region" description="Helical" evidence="7">
    <location>
        <begin position="21"/>
        <end position="43"/>
    </location>
</feature>
<evidence type="ECO:0000256" key="3">
    <source>
        <dbReference type="ARBA" id="ARBA00022475"/>
    </source>
</evidence>
<protein>
    <submittedName>
        <fullName evidence="10">Membrane protein</fullName>
    </submittedName>
</protein>
<dbReference type="PANTHER" id="PTHR30489">
    <property type="entry name" value="LIPOPROTEIN-RELEASING SYSTEM TRANSMEMBRANE PROTEIN LOLE"/>
    <property type="match status" value="1"/>
</dbReference>
<dbReference type="eggNOG" id="COG4591">
    <property type="taxonomic scope" value="Bacteria"/>
</dbReference>
<dbReference type="EMBL" id="AWXU01000026">
    <property type="protein sequence ID" value="KFN50059.1"/>
    <property type="molecule type" value="Genomic_DNA"/>
</dbReference>
<organism evidence="10 11">
    <name type="scientific">Arenimonas composti TR7-09 = DSM 18010</name>
    <dbReference type="NCBI Taxonomy" id="1121013"/>
    <lineage>
        <taxon>Bacteria</taxon>
        <taxon>Pseudomonadati</taxon>
        <taxon>Pseudomonadota</taxon>
        <taxon>Gammaproteobacteria</taxon>
        <taxon>Lysobacterales</taxon>
        <taxon>Lysobacteraceae</taxon>
        <taxon>Arenimonas</taxon>
    </lineage>
</organism>
<dbReference type="Pfam" id="PF02687">
    <property type="entry name" value="FtsX"/>
    <property type="match status" value="1"/>
</dbReference>